<evidence type="ECO:0000313" key="1">
    <source>
        <dbReference type="EMBL" id="KAG8623848.1"/>
    </source>
</evidence>
<gene>
    <name evidence="1" type="ORF">KVT40_008824</name>
</gene>
<dbReference type="AlphaFoldDB" id="A0A8K0PE64"/>
<accession>A0A8K0PE64</accession>
<reference evidence="1" key="1">
    <citation type="submission" date="2021-07" db="EMBL/GenBank/DDBJ databases">
        <title>Elsinoe batatas strain:CRI-CJ2 Genome sequencing and assembly.</title>
        <authorList>
            <person name="Huang L."/>
        </authorList>
    </citation>
    <scope>NUCLEOTIDE SEQUENCE</scope>
    <source>
        <strain evidence="1">CRI-CJ2</strain>
    </source>
</reference>
<dbReference type="Proteomes" id="UP000809789">
    <property type="component" value="Unassembled WGS sequence"/>
</dbReference>
<organism evidence="1 2">
    <name type="scientific">Elsinoe batatas</name>
    <dbReference type="NCBI Taxonomy" id="2601811"/>
    <lineage>
        <taxon>Eukaryota</taxon>
        <taxon>Fungi</taxon>
        <taxon>Dikarya</taxon>
        <taxon>Ascomycota</taxon>
        <taxon>Pezizomycotina</taxon>
        <taxon>Dothideomycetes</taxon>
        <taxon>Dothideomycetidae</taxon>
        <taxon>Myriangiales</taxon>
        <taxon>Elsinoaceae</taxon>
        <taxon>Elsinoe</taxon>
    </lineage>
</organism>
<comment type="caution">
    <text evidence="1">The sequence shown here is derived from an EMBL/GenBank/DDBJ whole genome shotgun (WGS) entry which is preliminary data.</text>
</comment>
<proteinExistence type="predicted"/>
<dbReference type="EMBL" id="JAESVG020000010">
    <property type="protein sequence ID" value="KAG8623848.1"/>
    <property type="molecule type" value="Genomic_DNA"/>
</dbReference>
<sequence>MPSSLMSLFLSLHSNTICTQDEPSAPLPSCRYDKIEADNLAGPRSSRLPRLVGKAPAATGVALTRAPSAVTTGQQTATVLASVRKSQLPRLAAPHSAKRQAG</sequence>
<name>A0A8K0PE64_9PEZI</name>
<evidence type="ECO:0000313" key="2">
    <source>
        <dbReference type="Proteomes" id="UP000809789"/>
    </source>
</evidence>
<protein>
    <submittedName>
        <fullName evidence="1">Uncharacterized protein</fullName>
    </submittedName>
</protein>
<keyword evidence="2" id="KW-1185">Reference proteome</keyword>
<dbReference type="OrthoDB" id="10317213at2759"/>